<name>A0A382BUZ8_9ZZZZ</name>
<gene>
    <name evidence="1" type="ORF">METZ01_LOCUS170263</name>
</gene>
<feature type="non-terminal residue" evidence="1">
    <location>
        <position position="266"/>
    </location>
</feature>
<proteinExistence type="predicted"/>
<dbReference type="SUPFAM" id="SSF56784">
    <property type="entry name" value="HAD-like"/>
    <property type="match status" value="1"/>
</dbReference>
<dbReference type="CDD" id="cd01427">
    <property type="entry name" value="HAD_like"/>
    <property type="match status" value="1"/>
</dbReference>
<dbReference type="Gene3D" id="3.40.50.1000">
    <property type="entry name" value="HAD superfamily/HAD-like"/>
    <property type="match status" value="1"/>
</dbReference>
<feature type="non-terminal residue" evidence="1">
    <location>
        <position position="1"/>
    </location>
</feature>
<evidence type="ECO:0000313" key="1">
    <source>
        <dbReference type="EMBL" id="SVB17409.1"/>
    </source>
</evidence>
<dbReference type="InterPro" id="IPR023214">
    <property type="entry name" value="HAD_sf"/>
</dbReference>
<dbReference type="AlphaFoldDB" id="A0A382BUZ8"/>
<dbReference type="InterPro" id="IPR036412">
    <property type="entry name" value="HAD-like_sf"/>
</dbReference>
<dbReference type="EMBL" id="UINC01031410">
    <property type="protein sequence ID" value="SVB17409.1"/>
    <property type="molecule type" value="Genomic_DNA"/>
</dbReference>
<reference evidence="1" key="1">
    <citation type="submission" date="2018-05" db="EMBL/GenBank/DDBJ databases">
        <authorList>
            <person name="Lanie J.A."/>
            <person name="Ng W.-L."/>
            <person name="Kazmierczak K.M."/>
            <person name="Andrzejewski T.M."/>
            <person name="Davidsen T.M."/>
            <person name="Wayne K.J."/>
            <person name="Tettelin H."/>
            <person name="Glass J.I."/>
            <person name="Rusch D."/>
            <person name="Podicherti R."/>
            <person name="Tsui H.-C.T."/>
            <person name="Winkler M.E."/>
        </authorList>
    </citation>
    <scope>NUCLEOTIDE SEQUENCE</scope>
</reference>
<sequence length="266" mass="28121">VFDLDGTLADTAGLVPSSGGVRRTPFDVLRLCPAGESPAAVTISDQHRRLPGELIARGYRTAIITRSPGAYASTLIGLLQLDAERVMASGAASDAADKLRQLATGWGIPPDEFIYVGDTDDDRRQAESAGTQFCPAGPDMPATLLELLPGPVETSAPAATVGQIIPGGPFDMRCGECMVALTPIRGETPRVCWNPACRVEFGEPQQTTFTMDDVIDTVRSGAPLAPGQIETLETSANRDLATAAGVVALRQYPAQHRARLQALILR</sequence>
<protein>
    <submittedName>
        <fullName evidence="1">Uncharacterized protein</fullName>
    </submittedName>
</protein>
<accession>A0A382BUZ8</accession>
<organism evidence="1">
    <name type="scientific">marine metagenome</name>
    <dbReference type="NCBI Taxonomy" id="408172"/>
    <lineage>
        <taxon>unclassified sequences</taxon>
        <taxon>metagenomes</taxon>
        <taxon>ecological metagenomes</taxon>
    </lineage>
</organism>